<dbReference type="SMART" id="SM00980">
    <property type="entry name" value="THAP"/>
    <property type="match status" value="1"/>
</dbReference>
<reference evidence="8" key="1">
    <citation type="journal article" date="2020" name="Cell">
        <title>Large-Scale Comparative Analyses of Tick Genomes Elucidate Their Genetic Diversity and Vector Capacities.</title>
        <authorList>
            <consortium name="Tick Genome and Microbiome Consortium (TIGMIC)"/>
            <person name="Jia N."/>
            <person name="Wang J."/>
            <person name="Shi W."/>
            <person name="Du L."/>
            <person name="Sun Y."/>
            <person name="Zhan W."/>
            <person name="Jiang J.F."/>
            <person name="Wang Q."/>
            <person name="Zhang B."/>
            <person name="Ji P."/>
            <person name="Bell-Sakyi L."/>
            <person name="Cui X.M."/>
            <person name="Yuan T.T."/>
            <person name="Jiang B.G."/>
            <person name="Yang W.F."/>
            <person name="Lam T.T."/>
            <person name="Chang Q.C."/>
            <person name="Ding S.J."/>
            <person name="Wang X.J."/>
            <person name="Zhu J.G."/>
            <person name="Ruan X.D."/>
            <person name="Zhao L."/>
            <person name="Wei J.T."/>
            <person name="Ye R.Z."/>
            <person name="Que T.C."/>
            <person name="Du C.H."/>
            <person name="Zhou Y.H."/>
            <person name="Cheng J.X."/>
            <person name="Dai P.F."/>
            <person name="Guo W.B."/>
            <person name="Han X.H."/>
            <person name="Huang E.J."/>
            <person name="Li L.F."/>
            <person name="Wei W."/>
            <person name="Gao Y.C."/>
            <person name="Liu J.Z."/>
            <person name="Shao H.Z."/>
            <person name="Wang X."/>
            <person name="Wang C.C."/>
            <person name="Yang T.C."/>
            <person name="Huo Q.B."/>
            <person name="Li W."/>
            <person name="Chen H.Y."/>
            <person name="Chen S.E."/>
            <person name="Zhou L.G."/>
            <person name="Ni X.B."/>
            <person name="Tian J.H."/>
            <person name="Sheng Y."/>
            <person name="Liu T."/>
            <person name="Pan Y.S."/>
            <person name="Xia L.Y."/>
            <person name="Li J."/>
            <person name="Zhao F."/>
            <person name="Cao W.C."/>
        </authorList>
    </citation>
    <scope>NUCLEOTIDE SEQUENCE</scope>
    <source>
        <strain evidence="8">Rmic-2018</strain>
    </source>
</reference>
<evidence type="ECO:0000256" key="4">
    <source>
        <dbReference type="ARBA" id="ARBA00023125"/>
    </source>
</evidence>
<keyword evidence="1" id="KW-0479">Metal-binding</keyword>
<evidence type="ECO:0000256" key="1">
    <source>
        <dbReference type="ARBA" id="ARBA00022723"/>
    </source>
</evidence>
<evidence type="ECO:0000256" key="6">
    <source>
        <dbReference type="SAM" id="MobiDB-lite"/>
    </source>
</evidence>
<dbReference type="InterPro" id="IPR026516">
    <property type="entry name" value="THAP1/10"/>
</dbReference>
<dbReference type="AlphaFoldDB" id="A0A9J6DTE5"/>
<feature type="region of interest" description="Disordered" evidence="6">
    <location>
        <begin position="114"/>
        <end position="133"/>
    </location>
</feature>
<dbReference type="PANTHER" id="PTHR46600">
    <property type="entry name" value="THAP DOMAIN-CONTAINING"/>
    <property type="match status" value="1"/>
</dbReference>
<comment type="caution">
    <text evidence="8">The sequence shown here is derived from an EMBL/GenBank/DDBJ whole genome shotgun (WGS) entry which is preliminary data.</text>
</comment>
<dbReference type="Pfam" id="PF05485">
    <property type="entry name" value="THAP"/>
    <property type="match status" value="1"/>
</dbReference>
<dbReference type="PANTHER" id="PTHR46600:SF11">
    <property type="entry name" value="THAP DOMAIN-CONTAINING PROTEIN 10"/>
    <property type="match status" value="1"/>
</dbReference>
<dbReference type="InterPro" id="IPR038441">
    <property type="entry name" value="THAP_Znf_sf"/>
</dbReference>
<protein>
    <recommendedName>
        <fullName evidence="7">THAP-type domain-containing protein</fullName>
    </recommendedName>
</protein>
<feature type="domain" description="THAP-type" evidence="7">
    <location>
        <begin position="1"/>
        <end position="89"/>
    </location>
</feature>
<feature type="compositionally biased region" description="Polar residues" evidence="6">
    <location>
        <begin position="116"/>
        <end position="128"/>
    </location>
</feature>
<dbReference type="GO" id="GO:0043565">
    <property type="term" value="F:sequence-specific DNA binding"/>
    <property type="evidence" value="ECO:0007669"/>
    <property type="project" value="InterPro"/>
</dbReference>
<evidence type="ECO:0000256" key="3">
    <source>
        <dbReference type="ARBA" id="ARBA00022833"/>
    </source>
</evidence>
<evidence type="ECO:0000256" key="5">
    <source>
        <dbReference type="PROSITE-ProRule" id="PRU00309"/>
    </source>
</evidence>
<keyword evidence="9" id="KW-1185">Reference proteome</keyword>
<dbReference type="SUPFAM" id="SSF57716">
    <property type="entry name" value="Glucocorticoid receptor-like (DNA-binding domain)"/>
    <property type="match status" value="1"/>
</dbReference>
<organism evidence="8 9">
    <name type="scientific">Rhipicephalus microplus</name>
    <name type="common">Cattle tick</name>
    <name type="synonym">Boophilus microplus</name>
    <dbReference type="NCBI Taxonomy" id="6941"/>
    <lineage>
        <taxon>Eukaryota</taxon>
        <taxon>Metazoa</taxon>
        <taxon>Ecdysozoa</taxon>
        <taxon>Arthropoda</taxon>
        <taxon>Chelicerata</taxon>
        <taxon>Arachnida</taxon>
        <taxon>Acari</taxon>
        <taxon>Parasitiformes</taxon>
        <taxon>Ixodida</taxon>
        <taxon>Ixodoidea</taxon>
        <taxon>Ixodidae</taxon>
        <taxon>Rhipicephalinae</taxon>
        <taxon>Rhipicephalus</taxon>
        <taxon>Boophilus</taxon>
    </lineage>
</organism>
<evidence type="ECO:0000313" key="8">
    <source>
        <dbReference type="EMBL" id="KAH8025128.1"/>
    </source>
</evidence>
<keyword evidence="3" id="KW-0862">Zinc</keyword>
<name>A0A9J6DTE5_RHIMP</name>
<dbReference type="Gene3D" id="6.20.210.20">
    <property type="entry name" value="THAP domain"/>
    <property type="match status" value="1"/>
</dbReference>
<evidence type="ECO:0000259" key="7">
    <source>
        <dbReference type="PROSITE" id="PS50950"/>
    </source>
</evidence>
<dbReference type="VEuPathDB" id="VectorBase:LOC119160161"/>
<accession>A0A9J6DTE5</accession>
<dbReference type="InterPro" id="IPR006612">
    <property type="entry name" value="THAP_Znf"/>
</dbReference>
<reference evidence="8" key="2">
    <citation type="submission" date="2021-09" db="EMBL/GenBank/DDBJ databases">
        <authorList>
            <person name="Jia N."/>
            <person name="Wang J."/>
            <person name="Shi W."/>
            <person name="Du L."/>
            <person name="Sun Y."/>
            <person name="Zhan W."/>
            <person name="Jiang J."/>
            <person name="Wang Q."/>
            <person name="Zhang B."/>
            <person name="Ji P."/>
            <person name="Sakyi L.B."/>
            <person name="Cui X."/>
            <person name="Yuan T."/>
            <person name="Jiang B."/>
            <person name="Yang W."/>
            <person name="Lam T.T.-Y."/>
            <person name="Chang Q."/>
            <person name="Ding S."/>
            <person name="Wang X."/>
            <person name="Zhu J."/>
            <person name="Ruan X."/>
            <person name="Zhao L."/>
            <person name="Wei J."/>
            <person name="Que T."/>
            <person name="Du C."/>
            <person name="Cheng J."/>
            <person name="Dai P."/>
            <person name="Han X."/>
            <person name="Huang E."/>
            <person name="Gao Y."/>
            <person name="Liu J."/>
            <person name="Shao H."/>
            <person name="Ye R."/>
            <person name="Li L."/>
            <person name="Wei W."/>
            <person name="Wang X."/>
            <person name="Wang C."/>
            <person name="Huo Q."/>
            <person name="Li W."/>
            <person name="Guo W."/>
            <person name="Chen H."/>
            <person name="Chen S."/>
            <person name="Zhou L."/>
            <person name="Zhou L."/>
            <person name="Ni X."/>
            <person name="Tian J."/>
            <person name="Zhou Y."/>
            <person name="Sheng Y."/>
            <person name="Liu T."/>
            <person name="Pan Y."/>
            <person name="Xia L."/>
            <person name="Li J."/>
            <person name="Zhao F."/>
            <person name="Cao W."/>
        </authorList>
    </citation>
    <scope>NUCLEOTIDE SEQUENCE</scope>
    <source>
        <strain evidence="8">Rmic-2018</strain>
        <tissue evidence="8">Larvae</tissue>
    </source>
</reference>
<evidence type="ECO:0000256" key="2">
    <source>
        <dbReference type="ARBA" id="ARBA00022771"/>
    </source>
</evidence>
<proteinExistence type="predicted"/>
<sequence>MPSFCSAYGCSNNSSRDDVVFHHFPTKRRLAAKWVAAVNRKNFVPMVHSMICSNHFRDEDYYRSPSIMRSLGISVKFARLVPGAVPSVFSASPPPRAAFAKRRRIKDLNETLGAAQKNTEQGSATANTAEDGKSSIKPDVAVLPSAGHEPLVTAPSAGLKFNKGVWMIKNKRLTLTSIKAMECFLC</sequence>
<dbReference type="EMBL" id="JABSTU010000007">
    <property type="protein sequence ID" value="KAH8025128.1"/>
    <property type="molecule type" value="Genomic_DNA"/>
</dbReference>
<dbReference type="PROSITE" id="PS50950">
    <property type="entry name" value="ZF_THAP"/>
    <property type="match status" value="1"/>
</dbReference>
<evidence type="ECO:0000313" key="9">
    <source>
        <dbReference type="Proteomes" id="UP000821866"/>
    </source>
</evidence>
<dbReference type="Proteomes" id="UP000821866">
    <property type="component" value="Unassembled WGS sequence"/>
</dbReference>
<keyword evidence="4 5" id="KW-0238">DNA-binding</keyword>
<dbReference type="GO" id="GO:0008270">
    <property type="term" value="F:zinc ion binding"/>
    <property type="evidence" value="ECO:0007669"/>
    <property type="project" value="UniProtKB-KW"/>
</dbReference>
<keyword evidence="2 5" id="KW-0863">Zinc-finger</keyword>
<dbReference type="SMART" id="SM00692">
    <property type="entry name" value="DM3"/>
    <property type="match status" value="1"/>
</dbReference>
<gene>
    <name evidence="8" type="ORF">HPB51_003970</name>
</gene>